<feature type="domain" description="PH" evidence="1">
    <location>
        <begin position="1"/>
        <end position="79"/>
    </location>
</feature>
<dbReference type="PROSITE" id="PS50011">
    <property type="entry name" value="PROTEIN_KINASE_DOM"/>
    <property type="match status" value="1"/>
</dbReference>
<dbReference type="InterPro" id="IPR000719">
    <property type="entry name" value="Prot_kinase_dom"/>
</dbReference>
<comment type="caution">
    <text evidence="3">The sequence shown here is derived from an EMBL/GenBank/DDBJ whole genome shotgun (WGS) entry which is preliminary data.</text>
</comment>
<dbReference type="AlphaFoldDB" id="A0AAD6Z958"/>
<evidence type="ECO:0000313" key="3">
    <source>
        <dbReference type="EMBL" id="KAJ7312254.1"/>
    </source>
</evidence>
<evidence type="ECO:0000313" key="4">
    <source>
        <dbReference type="Proteomes" id="UP001218218"/>
    </source>
</evidence>
<dbReference type="PANTHER" id="PTHR44329:SF214">
    <property type="entry name" value="PROTEIN KINASE DOMAIN-CONTAINING PROTEIN"/>
    <property type="match status" value="1"/>
</dbReference>
<dbReference type="SUPFAM" id="SSF56112">
    <property type="entry name" value="Protein kinase-like (PK-like)"/>
    <property type="match status" value="1"/>
</dbReference>
<sequence>MVLRESALLLYKDREALSKPLHSNQDDLCINLRAFKAVTSFPESPVSILILTGNKSFPLHCDSAIQARDWMRSIWEAGETLRSNPTRRRISALERVNHLTTQISIPKDPYANGASANIYKGMLQRRTKLQREVNVWCRLDHPNIMPLLGITYDFGTSLSMVSPWLRKGTLHAYLESSDARLSHLCPVLVGNLHSMNVTHGDLHSANILISERGHAQLTDFGLSMITPDFEGTSYLTTSAMGGPSGIMYQVLCGEAPFASAASRATSEYCLLSKMANAPNNRG</sequence>
<dbReference type="Pfam" id="PF00069">
    <property type="entry name" value="Pkinase"/>
    <property type="match status" value="1"/>
</dbReference>
<evidence type="ECO:0000259" key="2">
    <source>
        <dbReference type="PROSITE" id="PS50011"/>
    </source>
</evidence>
<keyword evidence="3" id="KW-0808">Transferase</keyword>
<evidence type="ECO:0000259" key="1">
    <source>
        <dbReference type="PROSITE" id="PS50003"/>
    </source>
</evidence>
<reference evidence="3" key="1">
    <citation type="submission" date="2023-03" db="EMBL/GenBank/DDBJ databases">
        <title>Massive genome expansion in bonnet fungi (Mycena s.s.) driven by repeated elements and novel gene families across ecological guilds.</title>
        <authorList>
            <consortium name="Lawrence Berkeley National Laboratory"/>
            <person name="Harder C.B."/>
            <person name="Miyauchi S."/>
            <person name="Viragh M."/>
            <person name="Kuo A."/>
            <person name="Thoen E."/>
            <person name="Andreopoulos B."/>
            <person name="Lu D."/>
            <person name="Skrede I."/>
            <person name="Drula E."/>
            <person name="Henrissat B."/>
            <person name="Morin E."/>
            <person name="Kohler A."/>
            <person name="Barry K."/>
            <person name="LaButti K."/>
            <person name="Morin E."/>
            <person name="Salamov A."/>
            <person name="Lipzen A."/>
            <person name="Mereny Z."/>
            <person name="Hegedus B."/>
            <person name="Baldrian P."/>
            <person name="Stursova M."/>
            <person name="Weitz H."/>
            <person name="Taylor A."/>
            <person name="Grigoriev I.V."/>
            <person name="Nagy L.G."/>
            <person name="Martin F."/>
            <person name="Kauserud H."/>
        </authorList>
    </citation>
    <scope>NUCLEOTIDE SEQUENCE</scope>
    <source>
        <strain evidence="3">CBHHK002</strain>
    </source>
</reference>
<dbReference type="InterPro" id="IPR011009">
    <property type="entry name" value="Kinase-like_dom_sf"/>
</dbReference>
<dbReference type="PANTHER" id="PTHR44329">
    <property type="entry name" value="SERINE/THREONINE-PROTEIN KINASE TNNI3K-RELATED"/>
    <property type="match status" value="1"/>
</dbReference>
<dbReference type="InterPro" id="IPR001849">
    <property type="entry name" value="PH_domain"/>
</dbReference>
<dbReference type="InterPro" id="IPR051681">
    <property type="entry name" value="Ser/Thr_Kinases-Pseudokinases"/>
</dbReference>
<accession>A0AAD6Z958</accession>
<dbReference type="Gene3D" id="1.10.510.10">
    <property type="entry name" value="Transferase(Phosphotransferase) domain 1"/>
    <property type="match status" value="1"/>
</dbReference>
<dbReference type="CDD" id="cd00821">
    <property type="entry name" value="PH"/>
    <property type="match status" value="1"/>
</dbReference>
<dbReference type="Proteomes" id="UP001218218">
    <property type="component" value="Unassembled WGS sequence"/>
</dbReference>
<dbReference type="PROSITE" id="PS50003">
    <property type="entry name" value="PH_DOMAIN"/>
    <property type="match status" value="1"/>
</dbReference>
<keyword evidence="4" id="KW-1185">Reference proteome</keyword>
<dbReference type="GO" id="GO:0005524">
    <property type="term" value="F:ATP binding"/>
    <property type="evidence" value="ECO:0007669"/>
    <property type="project" value="InterPro"/>
</dbReference>
<dbReference type="EMBL" id="JARIHO010000073">
    <property type="protein sequence ID" value="KAJ7312254.1"/>
    <property type="molecule type" value="Genomic_DNA"/>
</dbReference>
<dbReference type="SUPFAM" id="SSF50729">
    <property type="entry name" value="PH domain-like"/>
    <property type="match status" value="1"/>
</dbReference>
<organism evidence="3 4">
    <name type="scientific">Mycena albidolilacea</name>
    <dbReference type="NCBI Taxonomy" id="1033008"/>
    <lineage>
        <taxon>Eukaryota</taxon>
        <taxon>Fungi</taxon>
        <taxon>Dikarya</taxon>
        <taxon>Basidiomycota</taxon>
        <taxon>Agaricomycotina</taxon>
        <taxon>Agaricomycetes</taxon>
        <taxon>Agaricomycetidae</taxon>
        <taxon>Agaricales</taxon>
        <taxon>Marasmiineae</taxon>
        <taxon>Mycenaceae</taxon>
        <taxon>Mycena</taxon>
    </lineage>
</organism>
<dbReference type="GO" id="GO:0004674">
    <property type="term" value="F:protein serine/threonine kinase activity"/>
    <property type="evidence" value="ECO:0007669"/>
    <property type="project" value="TreeGrafter"/>
</dbReference>
<proteinExistence type="predicted"/>
<keyword evidence="3" id="KW-0418">Kinase</keyword>
<feature type="domain" description="Protein kinase" evidence="2">
    <location>
        <begin position="35"/>
        <end position="282"/>
    </location>
</feature>
<name>A0AAD6Z958_9AGAR</name>
<protein>
    <submittedName>
        <fullName evidence="3">Kinase-like domain-containing protein</fullName>
    </submittedName>
</protein>
<gene>
    <name evidence="3" type="ORF">DFH08DRAFT_822289</name>
</gene>